<keyword evidence="2" id="KW-1185">Reference proteome</keyword>
<accession>A0ABS0TJV2</accession>
<organism evidence="1 2">
    <name type="scientific">Salegentibacter maritimus</name>
    <dbReference type="NCBI Taxonomy" id="2794347"/>
    <lineage>
        <taxon>Bacteria</taxon>
        <taxon>Pseudomonadati</taxon>
        <taxon>Bacteroidota</taxon>
        <taxon>Flavobacteriia</taxon>
        <taxon>Flavobacteriales</taxon>
        <taxon>Flavobacteriaceae</taxon>
        <taxon>Salegentibacter</taxon>
    </lineage>
</organism>
<dbReference type="EMBL" id="JAEHNY010000007">
    <property type="protein sequence ID" value="MBI6120258.1"/>
    <property type="molecule type" value="Genomic_DNA"/>
</dbReference>
<proteinExistence type="predicted"/>
<sequence length="123" mass="14032">MRKFIGLLICAFIMNSCNLFEGTGVDFEIKNNTNAVLHNVQLKTNKGSKTKIFNRLEPGKSVSGFLKMKKGKGNGGYVLQYEREEEKAEKIINEKFSDGNAMSHKLIFEIEADTVYLDIEHYY</sequence>
<dbReference type="Proteomes" id="UP000635665">
    <property type="component" value="Unassembled WGS sequence"/>
</dbReference>
<evidence type="ECO:0008006" key="3">
    <source>
        <dbReference type="Google" id="ProtNLM"/>
    </source>
</evidence>
<evidence type="ECO:0000313" key="1">
    <source>
        <dbReference type="EMBL" id="MBI6120258.1"/>
    </source>
</evidence>
<protein>
    <recommendedName>
        <fullName evidence="3">Lipoprotein</fullName>
    </recommendedName>
</protein>
<evidence type="ECO:0000313" key="2">
    <source>
        <dbReference type="Proteomes" id="UP000635665"/>
    </source>
</evidence>
<dbReference type="RefSeq" id="WP_198638668.1">
    <property type="nucleotide sequence ID" value="NZ_JAEHNY010000007.1"/>
</dbReference>
<gene>
    <name evidence="1" type="ORF">I6U50_09515</name>
</gene>
<name>A0ABS0TJV2_9FLAO</name>
<reference evidence="1 2" key="1">
    <citation type="submission" date="2020-12" db="EMBL/GenBank/DDBJ databases">
        <title>Salegentibacter orientalis sp. nov., isolated from costal sediment.</title>
        <authorList>
            <person name="Lian F.-B."/>
        </authorList>
    </citation>
    <scope>NUCLEOTIDE SEQUENCE [LARGE SCALE GENOMIC DNA]</scope>
    <source>
        <strain evidence="1 2">F60176</strain>
    </source>
</reference>
<comment type="caution">
    <text evidence="1">The sequence shown here is derived from an EMBL/GenBank/DDBJ whole genome shotgun (WGS) entry which is preliminary data.</text>
</comment>